<keyword evidence="3" id="KW-1185">Reference proteome</keyword>
<dbReference type="EMBL" id="CP006254">
    <property type="protein sequence ID" value="AGT31563.1"/>
    <property type="molecule type" value="Genomic_DNA"/>
</dbReference>
<feature type="compositionally biased region" description="Basic and acidic residues" evidence="1">
    <location>
        <begin position="115"/>
        <end position="133"/>
    </location>
</feature>
<feature type="region of interest" description="Disordered" evidence="1">
    <location>
        <begin position="95"/>
        <end position="136"/>
    </location>
</feature>
<dbReference type="Proteomes" id="UP000015500">
    <property type="component" value="Chromosome"/>
</dbReference>
<protein>
    <recommendedName>
        <fullName evidence="4">Swarming motility protein SwrB</fullName>
    </recommendedName>
</protein>
<evidence type="ECO:0000313" key="3">
    <source>
        <dbReference type="Proteomes" id="UP000015500"/>
    </source>
</evidence>
<dbReference type="OrthoDB" id="1708317at2"/>
<dbReference type="HOGENOM" id="CLU_116152_0_0_9"/>
<organism evidence="2 3">
    <name type="scientific">Geobacillus genomosp. 3</name>
    <dbReference type="NCBI Taxonomy" id="1921421"/>
    <lineage>
        <taxon>Bacteria</taxon>
        <taxon>Bacillati</taxon>
        <taxon>Bacillota</taxon>
        <taxon>Bacilli</taxon>
        <taxon>Bacillales</taxon>
        <taxon>Anoxybacillaceae</taxon>
        <taxon>Geobacillus</taxon>
    </lineage>
</organism>
<dbReference type="PATRIC" id="fig|1345697.3.peg.1175"/>
<evidence type="ECO:0000256" key="1">
    <source>
        <dbReference type="SAM" id="MobiDB-lite"/>
    </source>
</evidence>
<name>S5ZMG7_GEOG3</name>
<evidence type="ECO:0000313" key="2">
    <source>
        <dbReference type="EMBL" id="AGT31563.1"/>
    </source>
</evidence>
<dbReference type="STRING" id="1921421.M493_06335"/>
<dbReference type="RefSeq" id="WP_020959373.1">
    <property type="nucleotide sequence ID" value="NC_022080.4"/>
</dbReference>
<gene>
    <name evidence="2" type="ORF">M493_06335</name>
</gene>
<dbReference type="KEGG" id="gjf:M493_06335"/>
<dbReference type="AlphaFoldDB" id="S5ZMG7"/>
<sequence length="198" mass="21738">MGAFWLTVSLLLHAFSFWLIILLFMRLSRLSEAEQRAAKRAEELEEAMTAHLVAWKEENERFLGEFDALLRAKTAAEPFKRPPASKRAALALRAESGGNGATSPTSSAESDESGAEGKMEGNVKPEQDGHDAAPDYFPDIESIEDVLDLSSSVSTADVARHLYDEGATVEEIAKKLQRGKTEVELLLKFDRKAGKTGE</sequence>
<evidence type="ECO:0008006" key="4">
    <source>
        <dbReference type="Google" id="ProtNLM"/>
    </source>
</evidence>
<accession>S5ZMG7</accession>
<proteinExistence type="predicted"/>
<reference evidence="2 3" key="1">
    <citation type="journal article" date="2014" name="Genome Announc.">
        <title>Complete Genome Sequence of the Thermophilic Polychlorinated Biphenyl Degrader Geobacillus sp. Strain JF8 (NBRC 109937).</title>
        <authorList>
            <person name="Shintani M."/>
            <person name="Ohtsubo Y."/>
            <person name="Fukuda K."/>
            <person name="Hosoyama A."/>
            <person name="Ohji S."/>
            <person name="Yamazoe A."/>
            <person name="Fujita N."/>
            <person name="Nagata Y."/>
            <person name="Tsuda M."/>
            <person name="Hatta T."/>
            <person name="Kimbara K."/>
        </authorList>
    </citation>
    <scope>NUCLEOTIDE SEQUENCE [LARGE SCALE GENOMIC DNA]</scope>
    <source>
        <strain evidence="2 3">JF8</strain>
    </source>
</reference>